<dbReference type="PANTHER" id="PTHR43265">
    <property type="entry name" value="ESTERASE ESTD"/>
    <property type="match status" value="1"/>
</dbReference>
<keyword evidence="2" id="KW-0732">Signal</keyword>
<dbReference type="SUPFAM" id="SSF53474">
    <property type="entry name" value="alpha/beta-Hydrolases"/>
    <property type="match status" value="1"/>
</dbReference>
<dbReference type="RefSeq" id="WP_318955622.1">
    <property type="nucleotide sequence ID" value="NZ_CP137555.1"/>
</dbReference>
<dbReference type="PROSITE" id="PS00708">
    <property type="entry name" value="PRO_ENDOPEP_SER"/>
    <property type="match status" value="1"/>
</dbReference>
<dbReference type="Pfam" id="PF00561">
    <property type="entry name" value="Abhydrolase_1"/>
    <property type="match status" value="1"/>
</dbReference>
<dbReference type="InterPro" id="IPR029058">
    <property type="entry name" value="AB_hydrolase_fold"/>
</dbReference>
<dbReference type="Proteomes" id="UP001302477">
    <property type="component" value="Chromosome"/>
</dbReference>
<evidence type="ECO:0000256" key="1">
    <source>
        <dbReference type="ARBA" id="ARBA00022801"/>
    </source>
</evidence>
<feature type="signal peptide" evidence="2">
    <location>
        <begin position="1"/>
        <end position="28"/>
    </location>
</feature>
<evidence type="ECO:0000313" key="5">
    <source>
        <dbReference type="Proteomes" id="UP001302477"/>
    </source>
</evidence>
<dbReference type="InterPro" id="IPR000073">
    <property type="entry name" value="AB_hydrolase_1"/>
</dbReference>
<evidence type="ECO:0000259" key="3">
    <source>
        <dbReference type="Pfam" id="PF00561"/>
    </source>
</evidence>
<gene>
    <name evidence="4" type="ORF">R5R33_08670</name>
</gene>
<keyword evidence="5" id="KW-1185">Reference proteome</keyword>
<keyword evidence="1 4" id="KW-0378">Hydrolase</keyword>
<organism evidence="4 5">
    <name type="scientific">Microbulbifer pacificus</name>
    <dbReference type="NCBI Taxonomy" id="407164"/>
    <lineage>
        <taxon>Bacteria</taxon>
        <taxon>Pseudomonadati</taxon>
        <taxon>Pseudomonadota</taxon>
        <taxon>Gammaproteobacteria</taxon>
        <taxon>Cellvibrionales</taxon>
        <taxon>Microbulbiferaceae</taxon>
        <taxon>Microbulbifer</taxon>
    </lineage>
</organism>
<dbReference type="GO" id="GO:0004252">
    <property type="term" value="F:serine-type endopeptidase activity"/>
    <property type="evidence" value="ECO:0007669"/>
    <property type="project" value="InterPro"/>
</dbReference>
<evidence type="ECO:0000313" key="4">
    <source>
        <dbReference type="EMBL" id="WOX07192.1"/>
    </source>
</evidence>
<sequence length="481" mass="52308">MQYPQWIKKLKNSMVSVMMALLPFTAHAAGLEGNWAGNLKVSAAAELPLVIHLQQNAGKWQGSMDSPAQGAFAIPMTNVEVVGQQLSFEISGLQAKYRGTHDSSTDSIRGTFTQGMSFELIFSRQNPADNNASVPVRPQMPVAPFSYKTEEVEVHNAKADIILAGTLTKPSGPIKATAVLISGSGPQDRDESIVGHKPFAVLADHLSQKGYAVLRLDDRGVGKSSGVFDNATSEDFAGDINAAVDFLKGRADIPANTIGLIGHSEGGMIAPMVASSRPDIAFVILMAAPGVEVIDLFIEQRSNVFRMMGVPPLNLSKIRQLDEVLFQDLNRLPNGANLTPTMRDTMREISRAMSEKDESAVENQVAAQEKILTSPWFRYFLKFDPETYLKKLEMPVLALNGSLDIQVAAKQNLDGIRQALEDGGNGDVQVVELDKLNHLFQTAETGAVSEYGNIEETIAPKALNLINEWLDKHFAQPGLRK</sequence>
<dbReference type="Gene3D" id="3.40.50.1820">
    <property type="entry name" value="alpha/beta hydrolase"/>
    <property type="match status" value="1"/>
</dbReference>
<feature type="domain" description="AB hydrolase-1" evidence="3">
    <location>
        <begin position="196"/>
        <end position="440"/>
    </location>
</feature>
<evidence type="ECO:0000256" key="2">
    <source>
        <dbReference type="SAM" id="SignalP"/>
    </source>
</evidence>
<dbReference type="EMBL" id="CP137555">
    <property type="protein sequence ID" value="WOX07192.1"/>
    <property type="molecule type" value="Genomic_DNA"/>
</dbReference>
<dbReference type="KEGG" id="mpaf:R5R33_08670"/>
<reference evidence="4 5" key="1">
    <citation type="submission" date="2023-10" db="EMBL/GenBank/DDBJ databases">
        <title>Description of Microbulbifer bruguierae sp. nov., isolated from the sediments of mangrove plant Bruguiera sexangula and comparative genomic analyses of the genus Microbulbifer.</title>
        <authorList>
            <person name="Long M."/>
        </authorList>
    </citation>
    <scope>NUCLEOTIDE SEQUENCE [LARGE SCALE GENOMIC DNA]</scope>
    <source>
        <strain evidence="4 5">SPO729</strain>
    </source>
</reference>
<dbReference type="InterPro" id="IPR053145">
    <property type="entry name" value="AB_hydrolase_Est10"/>
</dbReference>
<dbReference type="InterPro" id="IPR002471">
    <property type="entry name" value="Pept_S9_AS"/>
</dbReference>
<protein>
    <submittedName>
        <fullName evidence="4">Alpha/beta fold hydrolase</fullName>
    </submittedName>
</protein>
<name>A0AAU0N2J4_9GAMM</name>
<dbReference type="GO" id="GO:0052689">
    <property type="term" value="F:carboxylic ester hydrolase activity"/>
    <property type="evidence" value="ECO:0007669"/>
    <property type="project" value="TreeGrafter"/>
</dbReference>
<dbReference type="GO" id="GO:0006508">
    <property type="term" value="P:proteolysis"/>
    <property type="evidence" value="ECO:0007669"/>
    <property type="project" value="InterPro"/>
</dbReference>
<dbReference type="AlphaFoldDB" id="A0AAU0N2J4"/>
<proteinExistence type="predicted"/>
<accession>A0AAU0N2J4</accession>
<dbReference type="PANTHER" id="PTHR43265:SF1">
    <property type="entry name" value="ESTERASE ESTD"/>
    <property type="match status" value="1"/>
</dbReference>
<feature type="chain" id="PRO_5043591472" evidence="2">
    <location>
        <begin position="29"/>
        <end position="481"/>
    </location>
</feature>